<dbReference type="Gene3D" id="3.30.9.10">
    <property type="entry name" value="D-Amino Acid Oxidase, subunit A, domain 2"/>
    <property type="match status" value="1"/>
</dbReference>
<name>A0A2S7SW71_9BACT</name>
<accession>A0A2S7SW71</accession>
<dbReference type="InterPro" id="IPR036188">
    <property type="entry name" value="FAD/NAD-bd_sf"/>
</dbReference>
<organism evidence="3 4">
    <name type="scientific">Flavipsychrobacter stenotrophus</name>
    <dbReference type="NCBI Taxonomy" id="2077091"/>
    <lineage>
        <taxon>Bacteria</taxon>
        <taxon>Pseudomonadati</taxon>
        <taxon>Bacteroidota</taxon>
        <taxon>Chitinophagia</taxon>
        <taxon>Chitinophagales</taxon>
        <taxon>Chitinophagaceae</taxon>
        <taxon>Flavipsychrobacter</taxon>
    </lineage>
</organism>
<evidence type="ECO:0000313" key="3">
    <source>
        <dbReference type="EMBL" id="PQJ11163.1"/>
    </source>
</evidence>
<evidence type="ECO:0000256" key="1">
    <source>
        <dbReference type="ARBA" id="ARBA00023002"/>
    </source>
</evidence>
<keyword evidence="1" id="KW-0560">Oxidoreductase</keyword>
<proteinExistence type="predicted"/>
<sequence>MQTDYIIVGQGICGTLLSWCLMKEGKSVVVIDESQPFTAGKVASGLINPVTGMRVVKSWMIDELLPEAMSMYYEISRRFDIKVINPYGILEFYPDIKYRDTFTERAAQYTEYLHTDVDSADWDAMFNFHYGIGRISSTSVINMRLLQDTWRKHLQTTGSIIEEKFDQAQLSVTPEKVSYKGITAEKIIFCDAAAGMDNPYFSRLPFSLNKGEVLLVAIPDLPRDFVYKNSLKIAPWEDDLFWIGSSFEWTFDNTDTSAAFREKTEWQLKNWLKLPYKIEDQWASVRPATVDHKPFAGLHPLHLSVGILNGMGAKGCSQAPYFAQSLASHLVHGTPLHKEADISRYTKVLSR</sequence>
<comment type="caution">
    <text evidence="3">The sequence shown here is derived from an EMBL/GenBank/DDBJ whole genome shotgun (WGS) entry which is preliminary data.</text>
</comment>
<evidence type="ECO:0000313" key="4">
    <source>
        <dbReference type="Proteomes" id="UP000239872"/>
    </source>
</evidence>
<evidence type="ECO:0000259" key="2">
    <source>
        <dbReference type="Pfam" id="PF01266"/>
    </source>
</evidence>
<dbReference type="AlphaFoldDB" id="A0A2S7SW71"/>
<dbReference type="PANTHER" id="PTHR13847:SF289">
    <property type="entry name" value="GLYCINE OXIDASE"/>
    <property type="match status" value="1"/>
</dbReference>
<reference evidence="3 4" key="1">
    <citation type="submission" date="2018-01" db="EMBL/GenBank/DDBJ databases">
        <title>A novel member of the phylum Bacteroidetes isolated from glacier ice.</title>
        <authorList>
            <person name="Liu Q."/>
            <person name="Xin Y.-H."/>
        </authorList>
    </citation>
    <scope>NUCLEOTIDE SEQUENCE [LARGE SCALE GENOMIC DNA]</scope>
    <source>
        <strain evidence="3 4">RB1R16</strain>
    </source>
</reference>
<dbReference type="Proteomes" id="UP000239872">
    <property type="component" value="Unassembled WGS sequence"/>
</dbReference>
<dbReference type="PANTHER" id="PTHR13847">
    <property type="entry name" value="SARCOSINE DEHYDROGENASE-RELATED"/>
    <property type="match status" value="1"/>
</dbReference>
<dbReference type="RefSeq" id="WP_105039891.1">
    <property type="nucleotide sequence ID" value="NZ_PPSL01000003.1"/>
</dbReference>
<dbReference type="SUPFAM" id="SSF51971">
    <property type="entry name" value="Nucleotide-binding domain"/>
    <property type="match status" value="1"/>
</dbReference>
<dbReference type="OrthoDB" id="214253at2"/>
<dbReference type="Pfam" id="PF01266">
    <property type="entry name" value="DAO"/>
    <property type="match status" value="1"/>
</dbReference>
<dbReference type="GO" id="GO:0016491">
    <property type="term" value="F:oxidoreductase activity"/>
    <property type="evidence" value="ECO:0007669"/>
    <property type="project" value="UniProtKB-KW"/>
</dbReference>
<dbReference type="InterPro" id="IPR006076">
    <property type="entry name" value="FAD-dep_OxRdtase"/>
</dbReference>
<protein>
    <submittedName>
        <fullName evidence="3">FAD-dependent oxidoreductase</fullName>
    </submittedName>
</protein>
<dbReference type="EMBL" id="PPSL01000003">
    <property type="protein sequence ID" value="PQJ11163.1"/>
    <property type="molecule type" value="Genomic_DNA"/>
</dbReference>
<dbReference type="GO" id="GO:0005737">
    <property type="term" value="C:cytoplasm"/>
    <property type="evidence" value="ECO:0007669"/>
    <property type="project" value="TreeGrafter"/>
</dbReference>
<dbReference type="Gene3D" id="3.50.50.60">
    <property type="entry name" value="FAD/NAD(P)-binding domain"/>
    <property type="match status" value="1"/>
</dbReference>
<feature type="domain" description="FAD dependent oxidoreductase" evidence="2">
    <location>
        <begin position="4"/>
        <end position="327"/>
    </location>
</feature>
<gene>
    <name evidence="3" type="ORF">CJD36_014445</name>
</gene>
<keyword evidence="4" id="KW-1185">Reference proteome</keyword>